<name>A0A385SYR9_9BACT</name>
<evidence type="ECO:0000313" key="8">
    <source>
        <dbReference type="EMBL" id="AYB34910.1"/>
    </source>
</evidence>
<protein>
    <recommendedName>
        <fullName evidence="6">RNA polymerase sigma factor</fullName>
    </recommendedName>
</protein>
<feature type="domain" description="RNA polymerase sigma-70 region 2" evidence="7">
    <location>
        <begin position="27"/>
        <end position="92"/>
    </location>
</feature>
<gene>
    <name evidence="8" type="ORF">D4L85_31935</name>
</gene>
<evidence type="ECO:0000256" key="3">
    <source>
        <dbReference type="ARBA" id="ARBA00023082"/>
    </source>
</evidence>
<dbReference type="EMBL" id="CP032382">
    <property type="protein sequence ID" value="AYB34910.1"/>
    <property type="molecule type" value="Genomic_DNA"/>
</dbReference>
<dbReference type="GO" id="GO:0003677">
    <property type="term" value="F:DNA binding"/>
    <property type="evidence" value="ECO:0007669"/>
    <property type="project" value="UniProtKB-KW"/>
</dbReference>
<reference evidence="9" key="1">
    <citation type="submission" date="2018-09" db="EMBL/GenBank/DDBJ databases">
        <title>Chryseolinea sp. KIS68-18 isolated from soil.</title>
        <authorList>
            <person name="Weon H.-Y."/>
            <person name="Kwon S.-W."/>
            <person name="Lee S.A."/>
        </authorList>
    </citation>
    <scope>NUCLEOTIDE SEQUENCE [LARGE SCALE GENOMIC DNA]</scope>
    <source>
        <strain evidence="9">KIS68-18</strain>
    </source>
</reference>
<dbReference type="InterPro" id="IPR039425">
    <property type="entry name" value="RNA_pol_sigma-70-like"/>
</dbReference>
<dbReference type="PANTHER" id="PTHR43133:SF8">
    <property type="entry name" value="RNA POLYMERASE SIGMA FACTOR HI_1459-RELATED"/>
    <property type="match status" value="1"/>
</dbReference>
<dbReference type="OrthoDB" id="1027298at2"/>
<dbReference type="InterPro" id="IPR007627">
    <property type="entry name" value="RNA_pol_sigma70_r2"/>
</dbReference>
<evidence type="ECO:0000256" key="2">
    <source>
        <dbReference type="ARBA" id="ARBA00023015"/>
    </source>
</evidence>
<dbReference type="CDD" id="cd06171">
    <property type="entry name" value="Sigma70_r4"/>
    <property type="match status" value="1"/>
</dbReference>
<dbReference type="InterPro" id="IPR013325">
    <property type="entry name" value="RNA_pol_sigma_r2"/>
</dbReference>
<keyword evidence="4 6" id="KW-0238">DNA-binding</keyword>
<evidence type="ECO:0000256" key="1">
    <source>
        <dbReference type="ARBA" id="ARBA00010641"/>
    </source>
</evidence>
<dbReference type="SUPFAM" id="SSF88946">
    <property type="entry name" value="Sigma2 domain of RNA polymerase sigma factors"/>
    <property type="match status" value="1"/>
</dbReference>
<dbReference type="AlphaFoldDB" id="A0A385SYR9"/>
<evidence type="ECO:0000256" key="4">
    <source>
        <dbReference type="ARBA" id="ARBA00023125"/>
    </source>
</evidence>
<dbReference type="SUPFAM" id="SSF88659">
    <property type="entry name" value="Sigma3 and sigma4 domains of RNA polymerase sigma factors"/>
    <property type="match status" value="1"/>
</dbReference>
<sequence length="196" mass="22357">MAESTSTEQIIIERAIGGDPEAYRLLLNKYKTYAFSIAVKIVKNKEDAEEVVQDSFVKAFKALRNFNGSGKFSTWLYKIVYNTALTRIRNKKIIMDTLEEFPASNFDFAIPDNYTGSFEKLVQADQAALLRKALVVLTESENLVIGLYYSCENTIAEIEGITGWNPSTIKIRLFRARQKLYTELSKLLNDEMNELL</sequence>
<proteinExistence type="inferred from homology"/>
<dbReference type="Proteomes" id="UP000266183">
    <property type="component" value="Chromosome"/>
</dbReference>
<accession>A0A385SYR9</accession>
<dbReference type="GO" id="GO:0016987">
    <property type="term" value="F:sigma factor activity"/>
    <property type="evidence" value="ECO:0007669"/>
    <property type="project" value="UniProtKB-KW"/>
</dbReference>
<dbReference type="PANTHER" id="PTHR43133">
    <property type="entry name" value="RNA POLYMERASE ECF-TYPE SIGMA FACTO"/>
    <property type="match status" value="1"/>
</dbReference>
<keyword evidence="3 6" id="KW-0731">Sigma factor</keyword>
<evidence type="ECO:0000313" key="9">
    <source>
        <dbReference type="Proteomes" id="UP000266183"/>
    </source>
</evidence>
<dbReference type="KEGG" id="chk:D4L85_31935"/>
<keyword evidence="9" id="KW-1185">Reference proteome</keyword>
<dbReference type="GO" id="GO:0006352">
    <property type="term" value="P:DNA-templated transcription initiation"/>
    <property type="evidence" value="ECO:0007669"/>
    <property type="project" value="InterPro"/>
</dbReference>
<keyword evidence="5 6" id="KW-0804">Transcription</keyword>
<dbReference type="InterPro" id="IPR000838">
    <property type="entry name" value="RNA_pol_sigma70_ECF_CS"/>
</dbReference>
<comment type="similarity">
    <text evidence="1 6">Belongs to the sigma-70 factor family. ECF subfamily.</text>
</comment>
<evidence type="ECO:0000256" key="5">
    <source>
        <dbReference type="ARBA" id="ARBA00023163"/>
    </source>
</evidence>
<dbReference type="Gene3D" id="1.10.1740.10">
    <property type="match status" value="1"/>
</dbReference>
<organism evidence="8 9">
    <name type="scientific">Chryseolinea soli</name>
    <dbReference type="NCBI Taxonomy" id="2321403"/>
    <lineage>
        <taxon>Bacteria</taxon>
        <taxon>Pseudomonadati</taxon>
        <taxon>Bacteroidota</taxon>
        <taxon>Cytophagia</taxon>
        <taxon>Cytophagales</taxon>
        <taxon>Fulvivirgaceae</taxon>
        <taxon>Chryseolinea</taxon>
    </lineage>
</organism>
<dbReference type="Pfam" id="PF04542">
    <property type="entry name" value="Sigma70_r2"/>
    <property type="match status" value="1"/>
</dbReference>
<dbReference type="Gene3D" id="1.10.10.10">
    <property type="entry name" value="Winged helix-like DNA-binding domain superfamily/Winged helix DNA-binding domain"/>
    <property type="match status" value="1"/>
</dbReference>
<dbReference type="InterPro" id="IPR036388">
    <property type="entry name" value="WH-like_DNA-bd_sf"/>
</dbReference>
<dbReference type="PROSITE" id="PS01063">
    <property type="entry name" value="SIGMA70_ECF"/>
    <property type="match status" value="1"/>
</dbReference>
<keyword evidence="2 6" id="KW-0805">Transcription regulation</keyword>
<dbReference type="InterPro" id="IPR014284">
    <property type="entry name" value="RNA_pol_sigma-70_dom"/>
</dbReference>
<dbReference type="NCBIfam" id="TIGR02937">
    <property type="entry name" value="sigma70-ECF"/>
    <property type="match status" value="1"/>
</dbReference>
<dbReference type="InterPro" id="IPR013324">
    <property type="entry name" value="RNA_pol_sigma_r3/r4-like"/>
</dbReference>
<evidence type="ECO:0000256" key="6">
    <source>
        <dbReference type="RuleBase" id="RU000716"/>
    </source>
</evidence>
<evidence type="ECO:0000259" key="7">
    <source>
        <dbReference type="Pfam" id="PF04542"/>
    </source>
</evidence>
<dbReference type="RefSeq" id="WP_119758163.1">
    <property type="nucleotide sequence ID" value="NZ_CP032382.1"/>
</dbReference>